<feature type="compositionally biased region" description="Low complexity" evidence="1">
    <location>
        <begin position="39"/>
        <end position="54"/>
    </location>
</feature>
<organism evidence="2 3">
    <name type="scientific">Ganoderma sinense ZZ0214-1</name>
    <dbReference type="NCBI Taxonomy" id="1077348"/>
    <lineage>
        <taxon>Eukaryota</taxon>
        <taxon>Fungi</taxon>
        <taxon>Dikarya</taxon>
        <taxon>Basidiomycota</taxon>
        <taxon>Agaricomycotina</taxon>
        <taxon>Agaricomycetes</taxon>
        <taxon>Polyporales</taxon>
        <taxon>Polyporaceae</taxon>
        <taxon>Ganoderma</taxon>
    </lineage>
</organism>
<reference evidence="2 3" key="1">
    <citation type="journal article" date="2015" name="Sci. Rep.">
        <title>Chromosome-level genome map provides insights into diverse defense mechanisms in the medicinal fungus Ganoderma sinense.</title>
        <authorList>
            <person name="Zhu Y."/>
            <person name="Xu J."/>
            <person name="Sun C."/>
            <person name="Zhou S."/>
            <person name="Xu H."/>
            <person name="Nelson D.R."/>
            <person name="Qian J."/>
            <person name="Song J."/>
            <person name="Luo H."/>
            <person name="Xiang L."/>
            <person name="Li Y."/>
            <person name="Xu Z."/>
            <person name="Ji A."/>
            <person name="Wang L."/>
            <person name="Lu S."/>
            <person name="Hayward A."/>
            <person name="Sun W."/>
            <person name="Li X."/>
            <person name="Schwartz D.C."/>
            <person name="Wang Y."/>
            <person name="Chen S."/>
        </authorList>
    </citation>
    <scope>NUCLEOTIDE SEQUENCE [LARGE SCALE GENOMIC DNA]</scope>
    <source>
        <strain evidence="2 3">ZZ0214-1</strain>
    </source>
</reference>
<accession>A0A2G8SDV5</accession>
<dbReference type="EMBL" id="AYKW01000012">
    <property type="protein sequence ID" value="PIL31931.1"/>
    <property type="molecule type" value="Genomic_DNA"/>
</dbReference>
<evidence type="ECO:0000313" key="3">
    <source>
        <dbReference type="Proteomes" id="UP000230002"/>
    </source>
</evidence>
<comment type="caution">
    <text evidence="2">The sequence shown here is derived from an EMBL/GenBank/DDBJ whole genome shotgun (WGS) entry which is preliminary data.</text>
</comment>
<evidence type="ECO:0000313" key="2">
    <source>
        <dbReference type="EMBL" id="PIL31931.1"/>
    </source>
</evidence>
<protein>
    <submittedName>
        <fullName evidence="2">Uncharacterized protein</fullName>
    </submittedName>
</protein>
<sequence>MSNAPSLPVDDVSHDLKPCTIAADHSSNDGAQNSTVQQDTAVGDGSVGGSVTSTIANFQGHSTPVASASPPTNSVVPDAVVSVFEIPSAQDDNDGEVWIPKGAQTQPNASQTKATKPARPSQPKRDD</sequence>
<dbReference type="AlphaFoldDB" id="A0A2G8SDV5"/>
<dbReference type="Proteomes" id="UP000230002">
    <property type="component" value="Unassembled WGS sequence"/>
</dbReference>
<name>A0A2G8SDV5_9APHY</name>
<feature type="region of interest" description="Disordered" evidence="1">
    <location>
        <begin position="1"/>
        <end position="55"/>
    </location>
</feature>
<gene>
    <name evidence="2" type="ORF">GSI_06635</name>
</gene>
<keyword evidence="3" id="KW-1185">Reference proteome</keyword>
<feature type="compositionally biased region" description="Polar residues" evidence="1">
    <location>
        <begin position="28"/>
        <end position="38"/>
    </location>
</feature>
<feature type="region of interest" description="Disordered" evidence="1">
    <location>
        <begin position="86"/>
        <end position="127"/>
    </location>
</feature>
<feature type="compositionally biased region" description="Polar residues" evidence="1">
    <location>
        <begin position="103"/>
        <end position="114"/>
    </location>
</feature>
<proteinExistence type="predicted"/>
<evidence type="ECO:0000256" key="1">
    <source>
        <dbReference type="SAM" id="MobiDB-lite"/>
    </source>
</evidence>